<dbReference type="Pfam" id="PF00583">
    <property type="entry name" value="Acetyltransf_1"/>
    <property type="match status" value="1"/>
</dbReference>
<evidence type="ECO:0000313" key="3">
    <source>
        <dbReference type="Proteomes" id="UP000294558"/>
    </source>
</evidence>
<sequence>MVRIVELTAGDTHPLRRSVLRDGTRSDQVVFDGDDESTTFHLGVRDGEALIAISTWMARRYPDLPAIAGYQLRGMAIAPSRRGSGVGAALLDGGIDRCRSQAAEVVWARARIAALGFYERHGFEAKGPEYTDLATGLPHIDIVRHV</sequence>
<evidence type="ECO:0000313" key="2">
    <source>
        <dbReference type="EMBL" id="TDT15502.1"/>
    </source>
</evidence>
<dbReference type="SUPFAM" id="SSF55729">
    <property type="entry name" value="Acyl-CoA N-acyltransferases (Nat)"/>
    <property type="match status" value="1"/>
</dbReference>
<reference evidence="2 3" key="1">
    <citation type="submission" date="2019-03" db="EMBL/GenBank/DDBJ databases">
        <title>Sequencing the genomes of 1000 actinobacteria strains.</title>
        <authorList>
            <person name="Klenk H.-P."/>
        </authorList>
    </citation>
    <scope>NUCLEOTIDE SEQUENCE [LARGE SCALE GENOMIC DNA]</scope>
    <source>
        <strain evidence="2 3">DSM 18936</strain>
    </source>
</reference>
<dbReference type="AlphaFoldDB" id="A0A4R7HWL9"/>
<dbReference type="Proteomes" id="UP000294558">
    <property type="component" value="Unassembled WGS sequence"/>
</dbReference>
<feature type="domain" description="N-acetyltransferase" evidence="1">
    <location>
        <begin position="2"/>
        <end position="146"/>
    </location>
</feature>
<dbReference type="InterPro" id="IPR016181">
    <property type="entry name" value="Acyl_CoA_acyltransferase"/>
</dbReference>
<comment type="caution">
    <text evidence="2">The sequence shown here is derived from an EMBL/GenBank/DDBJ whole genome shotgun (WGS) entry which is preliminary data.</text>
</comment>
<evidence type="ECO:0000259" key="1">
    <source>
        <dbReference type="PROSITE" id="PS51186"/>
    </source>
</evidence>
<keyword evidence="2" id="KW-0012">Acyltransferase</keyword>
<keyword evidence="2" id="KW-0808">Transferase</keyword>
<dbReference type="GO" id="GO:0016747">
    <property type="term" value="F:acyltransferase activity, transferring groups other than amino-acyl groups"/>
    <property type="evidence" value="ECO:0007669"/>
    <property type="project" value="InterPro"/>
</dbReference>
<accession>A0A4R7HWL9</accession>
<gene>
    <name evidence="2" type="ORF">BDK89_1073</name>
</gene>
<name>A0A4R7HWL9_9ACTN</name>
<dbReference type="PROSITE" id="PS51186">
    <property type="entry name" value="GNAT"/>
    <property type="match status" value="1"/>
</dbReference>
<proteinExistence type="predicted"/>
<dbReference type="CDD" id="cd04301">
    <property type="entry name" value="NAT_SF"/>
    <property type="match status" value="1"/>
</dbReference>
<organism evidence="2 3">
    <name type="scientific">Ilumatobacter fluminis</name>
    <dbReference type="NCBI Taxonomy" id="467091"/>
    <lineage>
        <taxon>Bacteria</taxon>
        <taxon>Bacillati</taxon>
        <taxon>Actinomycetota</taxon>
        <taxon>Acidimicrobiia</taxon>
        <taxon>Acidimicrobiales</taxon>
        <taxon>Ilumatobacteraceae</taxon>
        <taxon>Ilumatobacter</taxon>
    </lineage>
</organism>
<keyword evidence="3" id="KW-1185">Reference proteome</keyword>
<dbReference type="Gene3D" id="3.40.630.30">
    <property type="match status" value="1"/>
</dbReference>
<dbReference type="EMBL" id="SOAU01000001">
    <property type="protein sequence ID" value="TDT15502.1"/>
    <property type="molecule type" value="Genomic_DNA"/>
</dbReference>
<dbReference type="InterPro" id="IPR000182">
    <property type="entry name" value="GNAT_dom"/>
</dbReference>
<protein>
    <submittedName>
        <fullName evidence="2">Putative GNAT family N-acyltransferase</fullName>
    </submittedName>
</protein>